<evidence type="ECO:0000256" key="3">
    <source>
        <dbReference type="ARBA" id="ARBA00022989"/>
    </source>
</evidence>
<feature type="transmembrane region" description="Helical" evidence="5">
    <location>
        <begin position="39"/>
        <end position="63"/>
    </location>
</feature>
<feature type="transmembrane region" description="Helical" evidence="5">
    <location>
        <begin position="261"/>
        <end position="279"/>
    </location>
</feature>
<comment type="caution">
    <text evidence="6">The sequence shown here is derived from an EMBL/GenBank/DDBJ whole genome shotgun (WGS) entry which is preliminary data.</text>
</comment>
<dbReference type="Proteomes" id="UP000076276">
    <property type="component" value="Unassembled WGS sequence"/>
</dbReference>
<feature type="transmembrane region" description="Helical" evidence="5">
    <location>
        <begin position="231"/>
        <end position="255"/>
    </location>
</feature>
<dbReference type="PANTHER" id="PTHR10361:SF24">
    <property type="entry name" value="P3 PROTEIN"/>
    <property type="match status" value="1"/>
</dbReference>
<dbReference type="RefSeq" id="WP_067671500.1">
    <property type="nucleotide sequence ID" value="NZ_CBCSIK010000007.1"/>
</dbReference>
<reference evidence="6 7" key="1">
    <citation type="submission" date="2016-03" db="EMBL/GenBank/DDBJ databases">
        <title>Acinetobacter genomospecies 28 strain ANC 4149.</title>
        <authorList>
            <person name="Radolfova-Krizova L."/>
            <person name="Nemec A."/>
        </authorList>
    </citation>
    <scope>NUCLEOTIDE SEQUENCE [LARGE SCALE GENOMIC DNA]</scope>
    <source>
        <strain evidence="6 7">ANC 4149</strain>
    </source>
</reference>
<gene>
    <name evidence="6" type="ORF">AZH43_03145</name>
</gene>
<dbReference type="Pfam" id="PF01758">
    <property type="entry name" value="SBF"/>
    <property type="match status" value="1"/>
</dbReference>
<dbReference type="InterPro" id="IPR002657">
    <property type="entry name" value="BilAc:Na_symport/Acr3"/>
</dbReference>
<dbReference type="GO" id="GO:0016020">
    <property type="term" value="C:membrane"/>
    <property type="evidence" value="ECO:0007669"/>
    <property type="project" value="UniProtKB-SubCell"/>
</dbReference>
<evidence type="ECO:0000256" key="5">
    <source>
        <dbReference type="SAM" id="Phobius"/>
    </source>
</evidence>
<dbReference type="EMBL" id="LUAW01000045">
    <property type="protein sequence ID" value="KYQ70729.1"/>
    <property type="molecule type" value="Genomic_DNA"/>
</dbReference>
<feature type="transmembrane region" description="Helical" evidence="5">
    <location>
        <begin position="193"/>
        <end position="219"/>
    </location>
</feature>
<dbReference type="InterPro" id="IPR004710">
    <property type="entry name" value="Bilac:Na_transpt"/>
</dbReference>
<dbReference type="OrthoDB" id="9806785at2"/>
<organism evidence="6 7">
    <name type="scientific">Acinetobacter pragensis</name>
    <dbReference type="NCBI Taxonomy" id="1806892"/>
    <lineage>
        <taxon>Bacteria</taxon>
        <taxon>Pseudomonadati</taxon>
        <taxon>Pseudomonadota</taxon>
        <taxon>Gammaproteobacteria</taxon>
        <taxon>Moraxellales</taxon>
        <taxon>Moraxellaceae</taxon>
        <taxon>Acinetobacter</taxon>
    </lineage>
</organism>
<comment type="subcellular location">
    <subcellularLocation>
        <location evidence="1">Membrane</location>
        <topology evidence="1">Multi-pass membrane protein</topology>
    </subcellularLocation>
</comment>
<proteinExistence type="predicted"/>
<name>A0A151XYN6_9GAMM</name>
<feature type="transmembrane region" description="Helical" evidence="5">
    <location>
        <begin position="69"/>
        <end position="91"/>
    </location>
</feature>
<dbReference type="Gene3D" id="1.20.1530.20">
    <property type="match status" value="1"/>
</dbReference>
<dbReference type="AlphaFoldDB" id="A0A151XYN6"/>
<keyword evidence="3 5" id="KW-1133">Transmembrane helix</keyword>
<feature type="transmembrane region" description="Helical" evidence="5">
    <location>
        <begin position="6"/>
        <end position="27"/>
    </location>
</feature>
<evidence type="ECO:0000256" key="2">
    <source>
        <dbReference type="ARBA" id="ARBA00022692"/>
    </source>
</evidence>
<accession>A0A151XYN6</accession>
<keyword evidence="7" id="KW-1185">Reference proteome</keyword>
<dbReference type="PANTHER" id="PTHR10361">
    <property type="entry name" value="SODIUM-BILE ACID COTRANSPORTER"/>
    <property type="match status" value="1"/>
</dbReference>
<evidence type="ECO:0000256" key="1">
    <source>
        <dbReference type="ARBA" id="ARBA00004141"/>
    </source>
</evidence>
<protein>
    <submittedName>
        <fullName evidence="6">Bile acid:sodium symporter</fullName>
    </submittedName>
</protein>
<sequence length="302" mass="32534">MDSGIITIMLPLALAIIMIGLGLELTPKDFARVTKHPKAVLIALFCQLVLLVGIAFLLCKLFTLEPLLAVGLMLLAASPGGSTANLFSYLFKGDLALNITLTAINSVIAALTLPLIVNFSIMHFMQEGQQISLHFSKILQVFGIIIIPVCVGMLIRHYAPALTEKLNKPLRFFAVILLLLIIAGAIFSERQNIASYLGQVGAATAIFCICSLTIGYFIPRLLGINSAQARACAFEIGIHNSTLAMTIALTVMASATIAMPAAVYSIFMYIFAALFGTLISKFALLTTKPAIDQDLEFDNTKH</sequence>
<keyword evidence="2 5" id="KW-0812">Transmembrane</keyword>
<keyword evidence="4 5" id="KW-0472">Membrane</keyword>
<evidence type="ECO:0000313" key="6">
    <source>
        <dbReference type="EMBL" id="KYQ70729.1"/>
    </source>
</evidence>
<dbReference type="InterPro" id="IPR038770">
    <property type="entry name" value="Na+/solute_symporter_sf"/>
</dbReference>
<dbReference type="STRING" id="1806892.AZH43_03145"/>
<feature type="transmembrane region" description="Helical" evidence="5">
    <location>
        <begin position="170"/>
        <end position="187"/>
    </location>
</feature>
<feature type="transmembrane region" description="Helical" evidence="5">
    <location>
        <begin position="103"/>
        <end position="126"/>
    </location>
</feature>
<evidence type="ECO:0000313" key="7">
    <source>
        <dbReference type="Proteomes" id="UP000076276"/>
    </source>
</evidence>
<feature type="transmembrane region" description="Helical" evidence="5">
    <location>
        <begin position="138"/>
        <end position="158"/>
    </location>
</feature>
<evidence type="ECO:0000256" key="4">
    <source>
        <dbReference type="ARBA" id="ARBA00023136"/>
    </source>
</evidence>